<proteinExistence type="predicted"/>
<keyword evidence="3" id="KW-0804">Transcription</keyword>
<dbReference type="SUPFAM" id="SSF47413">
    <property type="entry name" value="lambda repressor-like DNA-binding domains"/>
    <property type="match status" value="1"/>
</dbReference>
<accession>A0ABN3KI26</accession>
<dbReference type="CDD" id="cd01392">
    <property type="entry name" value="HTH_LacI"/>
    <property type="match status" value="1"/>
</dbReference>
<dbReference type="PROSITE" id="PS50932">
    <property type="entry name" value="HTH_LACI_2"/>
    <property type="match status" value="1"/>
</dbReference>
<dbReference type="Gene3D" id="3.40.50.2300">
    <property type="match status" value="2"/>
</dbReference>
<dbReference type="RefSeq" id="WP_344608939.1">
    <property type="nucleotide sequence ID" value="NZ_BAAATK010000062.1"/>
</dbReference>
<dbReference type="InterPro" id="IPR000843">
    <property type="entry name" value="HTH_LacI"/>
</dbReference>
<keyword evidence="2 5" id="KW-0238">DNA-binding</keyword>
<dbReference type="GO" id="GO:0003677">
    <property type="term" value="F:DNA binding"/>
    <property type="evidence" value="ECO:0007669"/>
    <property type="project" value="UniProtKB-KW"/>
</dbReference>
<dbReference type="EMBL" id="BAAATK010000062">
    <property type="protein sequence ID" value="GAA2457670.1"/>
    <property type="molecule type" value="Genomic_DNA"/>
</dbReference>
<sequence>MAGRQRTGTPTLEDVAALAGVGRGTVSRVVNNAAGVKDSTRRAVERAIAELGYVPNHAARSLAGRRADAVALVVTEAEWRLFGEPFFAETVRAVSDALADSGMHLLLTLVRGAAERRRFVEYARGGRVDGVLLVSAHGGEPLPDMLAELGIATVLLGRRSADEPVSYVDVDNVGGARTAVRYLLGSGRSAIATITGPLDMYVAQCRLRGYREALGRGTERDAAPAPGAPDDSWVAEGDFTEESGRRAMRELLARHPGLDAVLVASDTMAAGAVHALRAAGRRVPDDVAVIGFDDFPLAQHIHPRLTTVRQPVDEIGRALVRLLLEELEDSAVAWRHVVLRTELVRRDSA</sequence>
<dbReference type="Pfam" id="PF13377">
    <property type="entry name" value="Peripla_BP_3"/>
    <property type="match status" value="1"/>
</dbReference>
<dbReference type="PROSITE" id="PS00356">
    <property type="entry name" value="HTH_LACI_1"/>
    <property type="match status" value="1"/>
</dbReference>
<dbReference type="SMART" id="SM00354">
    <property type="entry name" value="HTH_LACI"/>
    <property type="match status" value="1"/>
</dbReference>
<evidence type="ECO:0000256" key="2">
    <source>
        <dbReference type="ARBA" id="ARBA00023125"/>
    </source>
</evidence>
<dbReference type="InterPro" id="IPR046335">
    <property type="entry name" value="LacI/GalR-like_sensor"/>
</dbReference>
<dbReference type="SUPFAM" id="SSF53822">
    <property type="entry name" value="Periplasmic binding protein-like I"/>
    <property type="match status" value="1"/>
</dbReference>
<dbReference type="Proteomes" id="UP001500460">
    <property type="component" value="Unassembled WGS sequence"/>
</dbReference>
<organism evidence="5 6">
    <name type="scientific">Streptomyces glaucus</name>
    <dbReference type="NCBI Taxonomy" id="284029"/>
    <lineage>
        <taxon>Bacteria</taxon>
        <taxon>Bacillati</taxon>
        <taxon>Actinomycetota</taxon>
        <taxon>Actinomycetes</taxon>
        <taxon>Kitasatosporales</taxon>
        <taxon>Streptomycetaceae</taxon>
        <taxon>Streptomyces</taxon>
    </lineage>
</organism>
<evidence type="ECO:0000259" key="4">
    <source>
        <dbReference type="PROSITE" id="PS50932"/>
    </source>
</evidence>
<evidence type="ECO:0000313" key="6">
    <source>
        <dbReference type="Proteomes" id="UP001500460"/>
    </source>
</evidence>
<dbReference type="Gene3D" id="1.10.260.40">
    <property type="entry name" value="lambda repressor-like DNA-binding domains"/>
    <property type="match status" value="1"/>
</dbReference>
<dbReference type="PANTHER" id="PTHR30146:SF109">
    <property type="entry name" value="HTH-TYPE TRANSCRIPTIONAL REGULATOR GALS"/>
    <property type="match status" value="1"/>
</dbReference>
<dbReference type="InterPro" id="IPR010982">
    <property type="entry name" value="Lambda_DNA-bd_dom_sf"/>
</dbReference>
<reference evidence="5 6" key="1">
    <citation type="journal article" date="2019" name="Int. J. Syst. Evol. Microbiol.">
        <title>The Global Catalogue of Microorganisms (GCM) 10K type strain sequencing project: providing services to taxonomists for standard genome sequencing and annotation.</title>
        <authorList>
            <consortium name="The Broad Institute Genomics Platform"/>
            <consortium name="The Broad Institute Genome Sequencing Center for Infectious Disease"/>
            <person name="Wu L."/>
            <person name="Ma J."/>
        </authorList>
    </citation>
    <scope>NUCLEOTIDE SEQUENCE [LARGE SCALE GENOMIC DNA]</scope>
    <source>
        <strain evidence="5 6">JCM 6922</strain>
    </source>
</reference>
<evidence type="ECO:0000256" key="3">
    <source>
        <dbReference type="ARBA" id="ARBA00023163"/>
    </source>
</evidence>
<name>A0ABN3KI26_9ACTN</name>
<evidence type="ECO:0000313" key="5">
    <source>
        <dbReference type="EMBL" id="GAA2457670.1"/>
    </source>
</evidence>
<keyword evidence="6" id="KW-1185">Reference proteome</keyword>
<dbReference type="PANTHER" id="PTHR30146">
    <property type="entry name" value="LACI-RELATED TRANSCRIPTIONAL REPRESSOR"/>
    <property type="match status" value="1"/>
</dbReference>
<dbReference type="CDD" id="cd06267">
    <property type="entry name" value="PBP1_LacI_sugar_binding-like"/>
    <property type="match status" value="1"/>
</dbReference>
<gene>
    <name evidence="5" type="ORF">GCM10010421_58880</name>
</gene>
<keyword evidence="1" id="KW-0805">Transcription regulation</keyword>
<feature type="domain" description="HTH lacI-type" evidence="4">
    <location>
        <begin position="10"/>
        <end position="64"/>
    </location>
</feature>
<comment type="caution">
    <text evidence="5">The sequence shown here is derived from an EMBL/GenBank/DDBJ whole genome shotgun (WGS) entry which is preliminary data.</text>
</comment>
<protein>
    <submittedName>
        <fullName evidence="5">LacI family DNA-binding transcriptional regulator</fullName>
    </submittedName>
</protein>
<evidence type="ECO:0000256" key="1">
    <source>
        <dbReference type="ARBA" id="ARBA00023015"/>
    </source>
</evidence>
<dbReference type="InterPro" id="IPR028082">
    <property type="entry name" value="Peripla_BP_I"/>
</dbReference>
<dbReference type="Pfam" id="PF00356">
    <property type="entry name" value="LacI"/>
    <property type="match status" value="1"/>
</dbReference>